<comment type="caution">
    <text evidence="3">The sequence shown here is derived from an EMBL/GenBank/DDBJ whole genome shotgun (WGS) entry which is preliminary data.</text>
</comment>
<feature type="region of interest" description="Disordered" evidence="1">
    <location>
        <begin position="231"/>
        <end position="335"/>
    </location>
</feature>
<dbReference type="PANTHER" id="PTHR36182">
    <property type="entry name" value="PROTEIN, PUTATIVE (AFU_ORTHOLOGUE AFUA_6G10930)-RELATED"/>
    <property type="match status" value="1"/>
</dbReference>
<organism evidence="3 4">
    <name type="scientific">Thelonectria olida</name>
    <dbReference type="NCBI Taxonomy" id="1576542"/>
    <lineage>
        <taxon>Eukaryota</taxon>
        <taxon>Fungi</taxon>
        <taxon>Dikarya</taxon>
        <taxon>Ascomycota</taxon>
        <taxon>Pezizomycotina</taxon>
        <taxon>Sordariomycetes</taxon>
        <taxon>Hypocreomycetidae</taxon>
        <taxon>Hypocreales</taxon>
        <taxon>Nectriaceae</taxon>
        <taxon>Thelonectria</taxon>
    </lineage>
</organism>
<sequence>MSINKTMIVGTALALACGEVSSHLIMIEPHPFNLDTAPLLQVDPLSADFPFPCQNANPTVENVTTVTAGSSTLVKFQGSAVHGGGSCQFSVAYADTPPADVSEWKTIYSIIGGCPAEAAGNLVSDGTDPSGRETGPECGNDSDKECLRQFNIPIPKEMKNGKAIFAWTWFNKIGNREMYMNCAPIEITGGSDDSSFVDGLPAPFKANIPGECTTNAIESVIGFPKPGKYGKVNDQITPDSQGTCEAPSEPAFEDSNGGNSSEPVASGTDASSAPVATASESPSTDTPVLSNTPSQATSIVSSMEVPVSSESPVASQTSAENPDSTDQPGSADGMTACPTSGELVCFSESSFGICNFGWALPQDVPAGTACKDGVI</sequence>
<dbReference type="EMBL" id="JAGPYM010000035">
    <property type="protein sequence ID" value="KAH6876376.1"/>
    <property type="molecule type" value="Genomic_DNA"/>
</dbReference>
<feature type="chain" id="PRO_5040189398" description="Lytic polysaccharide monooxygenase" evidence="2">
    <location>
        <begin position="23"/>
        <end position="375"/>
    </location>
</feature>
<evidence type="ECO:0000256" key="2">
    <source>
        <dbReference type="SAM" id="SignalP"/>
    </source>
</evidence>
<feature type="compositionally biased region" description="Polar residues" evidence="1">
    <location>
        <begin position="256"/>
        <end position="271"/>
    </location>
</feature>
<name>A0A9P9AGA5_9HYPO</name>
<feature type="compositionally biased region" description="Polar residues" evidence="1">
    <location>
        <begin position="278"/>
        <end position="297"/>
    </location>
</feature>
<feature type="compositionally biased region" description="Low complexity" evidence="1">
    <location>
        <begin position="298"/>
        <end position="315"/>
    </location>
</feature>
<feature type="compositionally biased region" description="Polar residues" evidence="1">
    <location>
        <begin position="316"/>
        <end position="328"/>
    </location>
</feature>
<evidence type="ECO:0000313" key="3">
    <source>
        <dbReference type="EMBL" id="KAH6876376.1"/>
    </source>
</evidence>
<dbReference type="Gene3D" id="2.70.50.70">
    <property type="match status" value="1"/>
</dbReference>
<gene>
    <name evidence="3" type="ORF">B0T10DRAFT_585460</name>
</gene>
<proteinExistence type="predicted"/>
<dbReference type="OrthoDB" id="2342176at2759"/>
<feature type="region of interest" description="Disordered" evidence="1">
    <location>
        <begin position="123"/>
        <end position="142"/>
    </location>
</feature>
<dbReference type="PANTHER" id="PTHR36182:SF2">
    <property type="entry name" value="LYTIC POLYSACCHARIDE MONOOXYGENASE"/>
    <property type="match status" value="1"/>
</dbReference>
<feature type="signal peptide" evidence="2">
    <location>
        <begin position="1"/>
        <end position="22"/>
    </location>
</feature>
<accession>A0A9P9AGA5</accession>
<protein>
    <recommendedName>
        <fullName evidence="5">Lytic polysaccharide monooxygenase</fullName>
    </recommendedName>
</protein>
<feature type="compositionally biased region" description="Basic and acidic residues" evidence="1">
    <location>
        <begin position="130"/>
        <end position="142"/>
    </location>
</feature>
<dbReference type="PROSITE" id="PS51257">
    <property type="entry name" value="PROKAR_LIPOPROTEIN"/>
    <property type="match status" value="1"/>
</dbReference>
<feature type="non-terminal residue" evidence="3">
    <location>
        <position position="1"/>
    </location>
</feature>
<dbReference type="AlphaFoldDB" id="A0A9P9AGA5"/>
<keyword evidence="2" id="KW-0732">Signal</keyword>
<keyword evidence="4" id="KW-1185">Reference proteome</keyword>
<reference evidence="3 4" key="1">
    <citation type="journal article" date="2021" name="Nat. Commun.">
        <title>Genetic determinants of endophytism in the Arabidopsis root mycobiome.</title>
        <authorList>
            <person name="Mesny F."/>
            <person name="Miyauchi S."/>
            <person name="Thiergart T."/>
            <person name="Pickel B."/>
            <person name="Atanasova L."/>
            <person name="Karlsson M."/>
            <person name="Huettel B."/>
            <person name="Barry K.W."/>
            <person name="Haridas S."/>
            <person name="Chen C."/>
            <person name="Bauer D."/>
            <person name="Andreopoulos W."/>
            <person name="Pangilinan J."/>
            <person name="LaButti K."/>
            <person name="Riley R."/>
            <person name="Lipzen A."/>
            <person name="Clum A."/>
            <person name="Drula E."/>
            <person name="Henrissat B."/>
            <person name="Kohler A."/>
            <person name="Grigoriev I.V."/>
            <person name="Martin F.M."/>
            <person name="Hacquard S."/>
        </authorList>
    </citation>
    <scope>NUCLEOTIDE SEQUENCE [LARGE SCALE GENOMIC DNA]</scope>
    <source>
        <strain evidence="3 4">MPI-CAGE-CH-0241</strain>
    </source>
</reference>
<dbReference type="Proteomes" id="UP000777438">
    <property type="component" value="Unassembled WGS sequence"/>
</dbReference>
<evidence type="ECO:0000313" key="4">
    <source>
        <dbReference type="Proteomes" id="UP000777438"/>
    </source>
</evidence>
<evidence type="ECO:0000256" key="1">
    <source>
        <dbReference type="SAM" id="MobiDB-lite"/>
    </source>
</evidence>
<evidence type="ECO:0008006" key="5">
    <source>
        <dbReference type="Google" id="ProtNLM"/>
    </source>
</evidence>
<feature type="compositionally biased region" description="Polar residues" evidence="1">
    <location>
        <begin position="234"/>
        <end position="243"/>
    </location>
</feature>